<dbReference type="EMBL" id="WOYG01000001">
    <property type="protein sequence ID" value="NLV11010.1"/>
    <property type="molecule type" value="Genomic_DNA"/>
</dbReference>
<feature type="domain" description="Thioredoxin" evidence="4">
    <location>
        <begin position="2"/>
        <end position="157"/>
    </location>
</feature>
<dbReference type="Proteomes" id="UP000608662">
    <property type="component" value="Unassembled WGS sequence"/>
</dbReference>
<organism evidence="5 6">
    <name type="scientific">Halomicrobium mukohataei</name>
    <dbReference type="NCBI Taxonomy" id="57705"/>
    <lineage>
        <taxon>Archaea</taxon>
        <taxon>Methanobacteriati</taxon>
        <taxon>Methanobacteriota</taxon>
        <taxon>Stenosarchaea group</taxon>
        <taxon>Halobacteria</taxon>
        <taxon>Halobacteriales</taxon>
        <taxon>Haloarculaceae</taxon>
        <taxon>Halomicrobium</taxon>
    </lineage>
</organism>
<evidence type="ECO:0000256" key="2">
    <source>
        <dbReference type="ARBA" id="ARBA00023284"/>
    </source>
</evidence>
<dbReference type="RefSeq" id="WP_170094631.1">
    <property type="nucleotide sequence ID" value="NZ_WOYG01000001.1"/>
</dbReference>
<dbReference type="InterPro" id="IPR013766">
    <property type="entry name" value="Thioredoxin_domain"/>
</dbReference>
<evidence type="ECO:0000256" key="1">
    <source>
        <dbReference type="ARBA" id="ARBA00023002"/>
    </source>
</evidence>
<dbReference type="PANTHER" id="PTHR43110">
    <property type="entry name" value="THIOL PEROXIDASE"/>
    <property type="match status" value="1"/>
</dbReference>
<dbReference type="GO" id="GO:0016209">
    <property type="term" value="F:antioxidant activity"/>
    <property type="evidence" value="ECO:0007669"/>
    <property type="project" value="InterPro"/>
</dbReference>
<name>A0A847UHF7_9EURY</name>
<dbReference type="PANTHER" id="PTHR43110:SF1">
    <property type="entry name" value="THIOL PEROXIDASE"/>
    <property type="match status" value="1"/>
</dbReference>
<dbReference type="GO" id="GO:0016491">
    <property type="term" value="F:oxidoreductase activity"/>
    <property type="evidence" value="ECO:0007669"/>
    <property type="project" value="UniProtKB-KW"/>
</dbReference>
<comment type="caution">
    <text evidence="5">The sequence shown here is derived from an EMBL/GenBank/DDBJ whole genome shotgun (WGS) entry which is preliminary data.</text>
</comment>
<dbReference type="InterPro" id="IPR050455">
    <property type="entry name" value="Tpx_Peroxidase_subfamily"/>
</dbReference>
<sequence>MVSTGDEAPSFTAPLANGDIESFTLADRLDEAPIVLAFFPGAFTGVCTHEMNTFQDRLDDFSEAGASVYGVSIDTPFSQNEFRDKLGLEFDLLSDSNREIVDEWGLSMDFEELGVDGVAKRSVFVIDGDGVVQYAWMSDDPGVEPAYDEVLDAVDAI</sequence>
<evidence type="ECO:0000313" key="6">
    <source>
        <dbReference type="Proteomes" id="UP000608662"/>
    </source>
</evidence>
<protein>
    <submittedName>
        <fullName evidence="5">Redoxin domain-containing protein</fullName>
    </submittedName>
</protein>
<accession>A0A847UHF7</accession>
<evidence type="ECO:0000313" key="5">
    <source>
        <dbReference type="EMBL" id="NLV11010.1"/>
    </source>
</evidence>
<dbReference type="OrthoDB" id="6924at2157"/>
<dbReference type="PIRSF" id="PIRSF000239">
    <property type="entry name" value="AHPC"/>
    <property type="match status" value="1"/>
</dbReference>
<dbReference type="SUPFAM" id="SSF52833">
    <property type="entry name" value="Thioredoxin-like"/>
    <property type="match status" value="1"/>
</dbReference>
<proteinExistence type="predicted"/>
<keyword evidence="1" id="KW-0560">Oxidoreductase</keyword>
<keyword evidence="2" id="KW-0676">Redox-active center</keyword>
<evidence type="ECO:0000256" key="3">
    <source>
        <dbReference type="PIRSR" id="PIRSR000239-1"/>
    </source>
</evidence>
<gene>
    <name evidence="5" type="ORF">GOC74_13860</name>
</gene>
<dbReference type="AlphaFoldDB" id="A0A847UHF7"/>
<dbReference type="InterPro" id="IPR000866">
    <property type="entry name" value="AhpC/TSA"/>
</dbReference>
<feature type="active site" description="Cysteine sulfenic acid (-SOH) intermediate; for peroxidase activity" evidence="3">
    <location>
        <position position="47"/>
    </location>
</feature>
<dbReference type="Gene3D" id="3.40.30.10">
    <property type="entry name" value="Glutaredoxin"/>
    <property type="match status" value="1"/>
</dbReference>
<dbReference type="PROSITE" id="PS51352">
    <property type="entry name" value="THIOREDOXIN_2"/>
    <property type="match status" value="1"/>
</dbReference>
<dbReference type="Pfam" id="PF00578">
    <property type="entry name" value="AhpC-TSA"/>
    <property type="match status" value="1"/>
</dbReference>
<dbReference type="InterPro" id="IPR024706">
    <property type="entry name" value="Peroxiredoxin_AhpC-typ"/>
</dbReference>
<reference evidence="5" key="1">
    <citation type="submission" date="2019-12" db="EMBL/GenBank/DDBJ databases">
        <title>Whole-genome sequence of Halomicrobium mukohataei pws1.</title>
        <authorList>
            <person name="Verma D.K."/>
            <person name="Gopal K."/>
            <person name="Prasad E.S."/>
        </authorList>
    </citation>
    <scope>NUCLEOTIDE SEQUENCE</scope>
    <source>
        <strain evidence="5">Pws1</strain>
    </source>
</reference>
<dbReference type="InterPro" id="IPR036249">
    <property type="entry name" value="Thioredoxin-like_sf"/>
</dbReference>
<evidence type="ECO:0000259" key="4">
    <source>
        <dbReference type="PROSITE" id="PS51352"/>
    </source>
</evidence>